<dbReference type="Gene3D" id="3.40.50.300">
    <property type="entry name" value="P-loop containing nucleotide triphosphate hydrolases"/>
    <property type="match status" value="3"/>
</dbReference>
<evidence type="ECO:0000259" key="1">
    <source>
        <dbReference type="PROSITE" id="PS50853"/>
    </source>
</evidence>
<dbReference type="SMART" id="SM00382">
    <property type="entry name" value="AAA"/>
    <property type="match status" value="2"/>
</dbReference>
<dbReference type="SUPFAM" id="SSF52540">
    <property type="entry name" value="P-loop containing nucleoside triphosphate hydrolases"/>
    <property type="match status" value="2"/>
</dbReference>
<dbReference type="Gene3D" id="1.10.8.60">
    <property type="match status" value="1"/>
</dbReference>
<accession>A0A7R8ZXZ2</accession>
<dbReference type="InterPro" id="IPR003593">
    <property type="entry name" value="AAA+_ATPase"/>
</dbReference>
<name>A0A7R8ZXZ2_9CRUS</name>
<feature type="domain" description="Fibronectin type-III" evidence="1">
    <location>
        <begin position="1"/>
        <end position="91"/>
    </location>
</feature>
<dbReference type="InterPro" id="IPR050168">
    <property type="entry name" value="AAA_ATPase_domain"/>
</dbReference>
<dbReference type="AlphaFoldDB" id="A0A7R8ZXZ2"/>
<dbReference type="GO" id="GO:0005778">
    <property type="term" value="C:peroxisomal membrane"/>
    <property type="evidence" value="ECO:0007669"/>
    <property type="project" value="TreeGrafter"/>
</dbReference>
<dbReference type="GO" id="GO:0016887">
    <property type="term" value="F:ATP hydrolysis activity"/>
    <property type="evidence" value="ECO:0007669"/>
    <property type="project" value="InterPro"/>
</dbReference>
<dbReference type="EMBL" id="LR899557">
    <property type="protein sequence ID" value="CAD7240546.1"/>
    <property type="molecule type" value="Genomic_DNA"/>
</dbReference>
<dbReference type="InterPro" id="IPR003959">
    <property type="entry name" value="ATPase_AAA_core"/>
</dbReference>
<keyword evidence="3" id="KW-1185">Reference proteome</keyword>
<dbReference type="OrthoDB" id="2187at2759"/>
<dbReference type="Proteomes" id="UP000677054">
    <property type="component" value="Unassembled WGS sequence"/>
</dbReference>
<dbReference type="GO" id="GO:0016558">
    <property type="term" value="P:protein import into peroxisome matrix"/>
    <property type="evidence" value="ECO:0007669"/>
    <property type="project" value="TreeGrafter"/>
</dbReference>
<dbReference type="PANTHER" id="PTHR23077:SF9">
    <property type="entry name" value="PEROXISOMAL ATPASE PEX6"/>
    <property type="match status" value="1"/>
</dbReference>
<dbReference type="PANTHER" id="PTHR23077">
    <property type="entry name" value="AAA-FAMILY ATPASE"/>
    <property type="match status" value="1"/>
</dbReference>
<dbReference type="GO" id="GO:0005524">
    <property type="term" value="F:ATP binding"/>
    <property type="evidence" value="ECO:0007669"/>
    <property type="project" value="InterPro"/>
</dbReference>
<proteinExistence type="predicted"/>
<sequence length="931" mass="104306">MELSWKMLLVLTSAQPHSDLSGFTLSFRQLSKDRSIERHYNTLQEFLHEAVDDLKSRTGYLVALQGRSTISDSTLLVSSSSVSIPTSTPRKPNFHFLLDCRMSASKRRMLENQMFAQLMGTLEEIQRSAEVLVLDLPFPALLFLGAFLDTQGNNPVEYISQVEERWPKYRKYLSTITEDMKGALKNRKQSSLVILWSLQDSKFKMVVGRSSGLMNDGRTGWEKDKCVRYVEVGDYVCWELGLWKGKGWSLRMALEILLSRAQGPFQAQIRMKKMNHQDDDDNAVWLNSLSLPQSSSLDLAYLSLYNFDSSPFPSRLVSLHPDPSLPQGMLFLTYPLLYNLGWRPHVSGGSLPSLHLLSLPFPTFSLPFPKAREVKIGFFPNHYVSRNDVDSALYNYFCIPRTLSNGDVFTVDLYIDGDYTLFPPEGFQFLHFKVLEVKGHRNWQPHLVCVSFTNLRLREEAVKDFCPLVRHPFTSPNADDALSSWYKGEVCSEVFKVMQAYLRGEKVLEGLDPPGILISGPIGSGKSRLVSFLVQKLGLSLLPVLPADLLGDNIGSTEGKLKQIFSKLDSRGPSAIFLRSVDSHYIKWNPRLSIHVEGLFGMGMTLGDLEWVIHKAYLLGDTLSQGLLDSALDEWKKKRKEEGQEMGETHWSDIGGLGEAKKEVMDTILLPLQHPNIFSSSSLIRRSGVLLYGPPGTGKTLLARAVATECSLSFISIRGPELLNMYVGESEANVRQGFILLNFRIRIGIWNDHCDDGIMHAMRIVFRRAKEKAPCVVFFDELDSLAPKRGEAGDSGGVVDRVVSQLLAEMDGISGGGNGKQVFVMGATNRPDLLDPALLRPGRLDRSVYVGPPSTPAERLDILRAQTRRFKCSPEVDLEVIERLLPHGLTGAHLYAISSSAASNALERTVLRIQKGHHRSHSLLMTMTKVQ</sequence>
<dbReference type="InterPro" id="IPR003960">
    <property type="entry name" value="ATPase_AAA_CS"/>
</dbReference>
<dbReference type="InterPro" id="IPR027417">
    <property type="entry name" value="P-loop_NTPase"/>
</dbReference>
<dbReference type="PROSITE" id="PS50853">
    <property type="entry name" value="FN3"/>
    <property type="match status" value="1"/>
</dbReference>
<organism evidence="2">
    <name type="scientific">Darwinula stevensoni</name>
    <dbReference type="NCBI Taxonomy" id="69355"/>
    <lineage>
        <taxon>Eukaryota</taxon>
        <taxon>Metazoa</taxon>
        <taxon>Ecdysozoa</taxon>
        <taxon>Arthropoda</taxon>
        <taxon>Crustacea</taxon>
        <taxon>Oligostraca</taxon>
        <taxon>Ostracoda</taxon>
        <taxon>Podocopa</taxon>
        <taxon>Podocopida</taxon>
        <taxon>Darwinulocopina</taxon>
        <taxon>Darwinuloidea</taxon>
        <taxon>Darwinulidae</taxon>
        <taxon>Darwinula</taxon>
    </lineage>
</organism>
<reference evidence="2" key="1">
    <citation type="submission" date="2020-11" db="EMBL/GenBank/DDBJ databases">
        <authorList>
            <person name="Tran Van P."/>
        </authorList>
    </citation>
    <scope>NUCLEOTIDE SEQUENCE</scope>
</reference>
<dbReference type="EMBL" id="CAJPEV010000040">
    <property type="protein sequence ID" value="CAG0879390.1"/>
    <property type="molecule type" value="Genomic_DNA"/>
</dbReference>
<dbReference type="InterPro" id="IPR003961">
    <property type="entry name" value="FN3_dom"/>
</dbReference>
<dbReference type="Pfam" id="PF00004">
    <property type="entry name" value="AAA"/>
    <property type="match status" value="3"/>
</dbReference>
<dbReference type="GO" id="GO:0005829">
    <property type="term" value="C:cytosol"/>
    <property type="evidence" value="ECO:0007669"/>
    <property type="project" value="TreeGrafter"/>
</dbReference>
<dbReference type="PROSITE" id="PS00674">
    <property type="entry name" value="AAA"/>
    <property type="match status" value="1"/>
</dbReference>
<evidence type="ECO:0000313" key="2">
    <source>
        <dbReference type="EMBL" id="CAD7240546.1"/>
    </source>
</evidence>
<protein>
    <recommendedName>
        <fullName evidence="1">Fibronectin type-III domain-containing protein</fullName>
    </recommendedName>
</protein>
<evidence type="ECO:0000313" key="3">
    <source>
        <dbReference type="Proteomes" id="UP000677054"/>
    </source>
</evidence>
<gene>
    <name evidence="2" type="ORF">DSTB1V02_LOCUS567</name>
</gene>